<reference evidence="8" key="1">
    <citation type="journal article" date="2017" name="Gigascience">
        <title>The genome draft of coconut (Cocos nucifera).</title>
        <authorList>
            <person name="Xiao Y."/>
            <person name="Xu P."/>
            <person name="Fan H."/>
            <person name="Baudouin L."/>
            <person name="Xia W."/>
            <person name="Bocs S."/>
            <person name="Xu J."/>
            <person name="Li Q."/>
            <person name="Guo A."/>
            <person name="Zhou L."/>
            <person name="Li J."/>
            <person name="Wu Y."/>
            <person name="Ma Z."/>
            <person name="Armero A."/>
            <person name="Issali A.E."/>
            <person name="Liu N."/>
            <person name="Peng M."/>
            <person name="Yang Y."/>
        </authorList>
    </citation>
    <scope>NUCLEOTIDE SEQUENCE</scope>
    <source>
        <tissue evidence="8">Spear leaf of Hainan Tall coconut</tissue>
    </source>
</reference>
<dbReference type="InterPro" id="IPR037151">
    <property type="entry name" value="AlkB-like_sf"/>
</dbReference>
<dbReference type="Gene3D" id="2.60.120.590">
    <property type="entry name" value="Alpha-ketoglutarate-dependent dioxygenase AlkB-like"/>
    <property type="match status" value="1"/>
</dbReference>
<evidence type="ECO:0000256" key="5">
    <source>
        <dbReference type="ARBA" id="ARBA00023004"/>
    </source>
</evidence>
<comment type="similarity">
    <text evidence="1">Belongs to the alkB family.</text>
</comment>
<evidence type="ECO:0000313" key="8">
    <source>
        <dbReference type="EMBL" id="KAG1370119.1"/>
    </source>
</evidence>
<feature type="domain" description="Alpha-ketoglutarate-dependent dioxygenase AlkB-like" evidence="7">
    <location>
        <begin position="48"/>
        <end position="94"/>
    </location>
</feature>
<comment type="cofactor">
    <cofactor evidence="6">
        <name>Fe(2+)</name>
        <dbReference type="ChEBI" id="CHEBI:29033"/>
    </cofactor>
    <text evidence="6">Binds 1 Fe(2+) ion per subunit.</text>
</comment>
<reference evidence="8" key="2">
    <citation type="submission" date="2019-07" db="EMBL/GenBank/DDBJ databases">
        <authorList>
            <person name="Yang Y."/>
            <person name="Bocs S."/>
            <person name="Baudouin L."/>
        </authorList>
    </citation>
    <scope>NUCLEOTIDE SEQUENCE</scope>
    <source>
        <tissue evidence="8">Spear leaf of Hainan Tall coconut</tissue>
    </source>
</reference>
<evidence type="ECO:0000256" key="6">
    <source>
        <dbReference type="PIRSR" id="PIRSR604574-2"/>
    </source>
</evidence>
<comment type="caution">
    <text evidence="8">The sequence shown here is derived from an EMBL/GenBank/DDBJ whole genome shotgun (WGS) entry which is preliminary data.</text>
</comment>
<dbReference type="GO" id="GO:0035513">
    <property type="term" value="P:oxidative RNA demethylation"/>
    <property type="evidence" value="ECO:0007669"/>
    <property type="project" value="TreeGrafter"/>
</dbReference>
<evidence type="ECO:0000313" key="9">
    <source>
        <dbReference type="Proteomes" id="UP000797356"/>
    </source>
</evidence>
<feature type="binding site" evidence="6">
    <location>
        <position position="33"/>
    </location>
    <ligand>
        <name>Fe cation</name>
        <dbReference type="ChEBI" id="CHEBI:24875"/>
        <note>catalytic</note>
    </ligand>
</feature>
<organism evidence="8 9">
    <name type="scientific">Cocos nucifera</name>
    <name type="common">Coconut palm</name>
    <dbReference type="NCBI Taxonomy" id="13894"/>
    <lineage>
        <taxon>Eukaryota</taxon>
        <taxon>Viridiplantae</taxon>
        <taxon>Streptophyta</taxon>
        <taxon>Embryophyta</taxon>
        <taxon>Tracheophyta</taxon>
        <taxon>Spermatophyta</taxon>
        <taxon>Magnoliopsida</taxon>
        <taxon>Liliopsida</taxon>
        <taxon>Arecaceae</taxon>
        <taxon>Arecoideae</taxon>
        <taxon>Cocoseae</taxon>
        <taxon>Attaleinae</taxon>
        <taxon>Cocos</taxon>
    </lineage>
</organism>
<name>A0A8K0NCY3_COCNU</name>
<gene>
    <name evidence="8" type="ORF">COCNU_15G004850</name>
</gene>
<dbReference type="GO" id="GO:0035515">
    <property type="term" value="F:oxidative RNA demethylase activity"/>
    <property type="evidence" value="ECO:0007669"/>
    <property type="project" value="TreeGrafter"/>
</dbReference>
<dbReference type="GO" id="GO:0035516">
    <property type="term" value="F:broad specificity oxidative DNA demethylase activity"/>
    <property type="evidence" value="ECO:0007669"/>
    <property type="project" value="TreeGrafter"/>
</dbReference>
<dbReference type="AlphaFoldDB" id="A0A8K0NCY3"/>
<evidence type="ECO:0000256" key="1">
    <source>
        <dbReference type="ARBA" id="ARBA00007879"/>
    </source>
</evidence>
<dbReference type="Proteomes" id="UP000797356">
    <property type="component" value="Chromosome 15"/>
</dbReference>
<dbReference type="EMBL" id="CM017886">
    <property type="protein sequence ID" value="KAG1370119.1"/>
    <property type="molecule type" value="Genomic_DNA"/>
</dbReference>
<proteinExistence type="inferred from homology"/>
<sequence length="96" mass="10479">MPSGEEFQPEAAKVNCFGPRMSENANFGIGIFDKSSIIYGFPKEGIFFPISNHSLGCKAIFLLGGKSRKDNPRAMFLRGGDIVLMAGQARECFQVS</sequence>
<dbReference type="Pfam" id="PF13532">
    <property type="entry name" value="2OG-FeII_Oxy_2"/>
    <property type="match status" value="1"/>
</dbReference>
<dbReference type="SUPFAM" id="SSF51197">
    <property type="entry name" value="Clavaminate synthase-like"/>
    <property type="match status" value="1"/>
</dbReference>
<dbReference type="PANTHER" id="PTHR16557:SF11">
    <property type="entry name" value="ALPHA-KETOGLUTARATE-DEPENDENT DIOXYGENASE ALKB"/>
    <property type="match status" value="1"/>
</dbReference>
<dbReference type="InterPro" id="IPR027450">
    <property type="entry name" value="AlkB-like"/>
</dbReference>
<dbReference type="PANTHER" id="PTHR16557">
    <property type="entry name" value="ALKYLATED DNA REPAIR PROTEIN ALKB-RELATED"/>
    <property type="match status" value="1"/>
</dbReference>
<dbReference type="OrthoDB" id="6614653at2759"/>
<accession>A0A8K0NCY3</accession>
<keyword evidence="5 6" id="KW-0408">Iron</keyword>
<evidence type="ECO:0000256" key="3">
    <source>
        <dbReference type="ARBA" id="ARBA00022964"/>
    </source>
</evidence>
<keyword evidence="4" id="KW-0560">Oxidoreductase</keyword>
<keyword evidence="9" id="KW-1185">Reference proteome</keyword>
<keyword evidence="3 8" id="KW-0223">Dioxygenase</keyword>
<evidence type="ECO:0000256" key="4">
    <source>
        <dbReference type="ARBA" id="ARBA00023002"/>
    </source>
</evidence>
<evidence type="ECO:0000259" key="7">
    <source>
        <dbReference type="Pfam" id="PF13532"/>
    </source>
</evidence>
<evidence type="ECO:0000256" key="2">
    <source>
        <dbReference type="ARBA" id="ARBA00022723"/>
    </source>
</evidence>
<keyword evidence="2 6" id="KW-0479">Metal-binding</keyword>
<dbReference type="GO" id="GO:0008198">
    <property type="term" value="F:ferrous iron binding"/>
    <property type="evidence" value="ECO:0007669"/>
    <property type="project" value="TreeGrafter"/>
</dbReference>
<protein>
    <submittedName>
        <fullName evidence="8">Putative Alpha-ketoglutarate-dependent dioxygenase alkB</fullName>
    </submittedName>
</protein>
<dbReference type="GO" id="GO:0005737">
    <property type="term" value="C:cytoplasm"/>
    <property type="evidence" value="ECO:0007669"/>
    <property type="project" value="TreeGrafter"/>
</dbReference>
<dbReference type="InterPro" id="IPR004574">
    <property type="entry name" value="Alkb"/>
</dbReference>